<evidence type="ECO:0000313" key="7">
    <source>
        <dbReference type="EMBL" id="KAK3801017.1"/>
    </source>
</evidence>
<feature type="region of interest" description="Disordered" evidence="5">
    <location>
        <begin position="446"/>
        <end position="474"/>
    </location>
</feature>
<feature type="region of interest" description="Disordered" evidence="5">
    <location>
        <begin position="2071"/>
        <end position="2090"/>
    </location>
</feature>
<dbReference type="Proteomes" id="UP001283361">
    <property type="component" value="Unassembled WGS sequence"/>
</dbReference>
<feature type="domain" description="GRIP" evidence="6">
    <location>
        <begin position="2009"/>
        <end position="2058"/>
    </location>
</feature>
<feature type="compositionally biased region" description="Acidic residues" evidence="5">
    <location>
        <begin position="447"/>
        <end position="458"/>
    </location>
</feature>
<dbReference type="EMBL" id="JAWDGP010000384">
    <property type="protein sequence ID" value="KAK3801017.1"/>
    <property type="molecule type" value="Genomic_DNA"/>
</dbReference>
<evidence type="ECO:0000256" key="1">
    <source>
        <dbReference type="ARBA" id="ARBA00004555"/>
    </source>
</evidence>
<evidence type="ECO:0000256" key="2">
    <source>
        <dbReference type="ARBA" id="ARBA00023034"/>
    </source>
</evidence>
<feature type="compositionally biased region" description="Polar residues" evidence="5">
    <location>
        <begin position="102"/>
        <end position="111"/>
    </location>
</feature>
<keyword evidence="8" id="KW-1185">Reference proteome</keyword>
<dbReference type="InterPro" id="IPR000237">
    <property type="entry name" value="GRIP_dom"/>
</dbReference>
<gene>
    <name evidence="7" type="ORF">RRG08_001262</name>
</gene>
<dbReference type="Gene3D" id="1.10.287.1490">
    <property type="match status" value="2"/>
</dbReference>
<feature type="region of interest" description="Disordered" evidence="5">
    <location>
        <begin position="178"/>
        <end position="206"/>
    </location>
</feature>
<feature type="compositionally biased region" description="Polar residues" evidence="5">
    <location>
        <begin position="542"/>
        <end position="552"/>
    </location>
</feature>
<feature type="region of interest" description="Disordered" evidence="5">
    <location>
        <begin position="92"/>
        <end position="111"/>
    </location>
</feature>
<feature type="coiled-coil region" evidence="4">
    <location>
        <begin position="351"/>
        <end position="413"/>
    </location>
</feature>
<feature type="region of interest" description="Disordered" evidence="5">
    <location>
        <begin position="138"/>
        <end position="159"/>
    </location>
</feature>
<evidence type="ECO:0000256" key="3">
    <source>
        <dbReference type="ARBA" id="ARBA00023054"/>
    </source>
</evidence>
<feature type="compositionally biased region" description="Polar residues" evidence="5">
    <location>
        <begin position="183"/>
        <end position="196"/>
    </location>
</feature>
<reference evidence="7" key="1">
    <citation type="journal article" date="2023" name="G3 (Bethesda)">
        <title>A reference genome for the long-term kleptoplast-retaining sea slug Elysia crispata morphotype clarki.</title>
        <authorList>
            <person name="Eastman K.E."/>
            <person name="Pendleton A.L."/>
            <person name="Shaikh M.A."/>
            <person name="Suttiyut T."/>
            <person name="Ogas R."/>
            <person name="Tomko P."/>
            <person name="Gavelis G."/>
            <person name="Widhalm J.R."/>
            <person name="Wisecaver J.H."/>
        </authorList>
    </citation>
    <scope>NUCLEOTIDE SEQUENCE</scope>
    <source>
        <strain evidence="7">ECLA1</strain>
    </source>
</reference>
<feature type="coiled-coil region" evidence="4">
    <location>
        <begin position="1901"/>
        <end position="2016"/>
    </location>
</feature>
<proteinExistence type="predicted"/>
<dbReference type="GO" id="GO:0031267">
    <property type="term" value="F:small GTPase binding"/>
    <property type="evidence" value="ECO:0007669"/>
    <property type="project" value="TreeGrafter"/>
</dbReference>
<feature type="coiled-coil region" evidence="4">
    <location>
        <begin position="1158"/>
        <end position="1213"/>
    </location>
</feature>
<dbReference type="GO" id="GO:0005794">
    <property type="term" value="C:Golgi apparatus"/>
    <property type="evidence" value="ECO:0007669"/>
    <property type="project" value="UniProtKB-SubCell"/>
</dbReference>
<feature type="compositionally biased region" description="Low complexity" evidence="5">
    <location>
        <begin position="1426"/>
        <end position="1437"/>
    </location>
</feature>
<dbReference type="PROSITE" id="PS50913">
    <property type="entry name" value="GRIP"/>
    <property type="match status" value="1"/>
</dbReference>
<name>A0AAE1EBL3_9GAST</name>
<feature type="coiled-coil region" evidence="4">
    <location>
        <begin position="810"/>
        <end position="854"/>
    </location>
</feature>
<dbReference type="PANTHER" id="PTHR18921">
    <property type="entry name" value="MYOSIN HEAVY CHAIN - RELATED"/>
    <property type="match status" value="1"/>
</dbReference>
<sequence length="2211" mass="249022">MYLPYFLDFPTRLWPDHKDGTATFSLANPTVERAISGIVGRSSHRHWGFASARGPGLFTHCCEASGGINFQAERLILHVCRQVASVSRTLHLSPANRDEGQNAGQNSQSQADGADFFDLQHKVKSLEAKLEKKAEELQQQAASLHEHHQHKMVTLKTRHQGEITQLQTEITALEQRLADARDGTSSSQRSGSTNLPESERQHTLSYDDAVTRLEAALNDKKKAEDARAHLESTLDELQTEVEHLQTKNESLQSQEAALTKRVEELSTTLQESESTQHKLQHDLAEVRAELVRAKHQLLDQLDANHADAQGVLSELRELRENMNTEAALRRDDMWAEKRTIVNQLFRIGQQQKQATESLQNVQKEQEKAMANAEETLEKLGEGDGPQNLTKEVFASMERENLMLQEEILKLKEQQVLLEKAASTASAQRAHIQEKNTALREKLRSFMGEDEEDSQDTLDAEFSSESSGKQSLQSNAALHISQAEIEEELKSLRAQLTQQTSSLANVDMERTEWNMEREALEEVVTELRSKTHEQEEEIKSLKSAPNSSVSTNVAEVPDKTSDDKLTSLEVEIASLKEEKTELEGAIEELDMQHNQALEQLIKQRDNLSAKLAESTAQVATQQVQVQELNELIKTLRKEAAAAKPDEEQIKLSLASKEAEIADLKEKLQKGGLVINDLHMDKQELQEELTRLREENAQKVAKLKEMREENARLITENKSLDSKLEDMENRLHEAEEELEQWERRNEERQVQQLSVGAAKDKECEKLRSQVEVLVKEKEEFSQKLLSGIVGGGNFIDASDLASVEDPTLRNILEEEAKARQQMEKDHELIEELKQQVQKLYDNKQVLKRELAQLQDFKETTIEKLMNVEGELQDAKFQIGSSTAEKESIQEKLSEREESIKEINLRLSQIEEQKAKAYEQADRLTEELKSQKKHFDSFTQELKQAQEMSSESLQSEHQQLLDTHRELNLEVDRLKAVAKEKSELEEALNAKCQENSELCSKAATLVEELTLVKDHIFKLEAMCEQKDNEITDLQQRMSKFDTDLNEIEESVSIAEEKHRQEVVEKEKSLEEVIAHRDGLERSLSQVSVELEQAVQAKQVLERSLSSQDQAKSSVSSVTDHISNLKPVQQDNVNSVPMLSEEDLREAVSRLETELLLRNSVIEQLEKDLASTQDMVKRQETGISDLNEKTAEDRKLLEKAQEQVLRQQSTIAVMRQTSRDKELLLNEIQTKLSILIPTLSEIQVQKLQNYVGAPVVPALEYQGIQAIEYSKPVVEEKLEEEENKMLHSLPSGSLIIEEVTDLETGDGDDIDHGISVQERLVLLEKDIETLHDRLREKDIVIAELQKSNSSLLSLLEKGSGSQGLVDQVSAHKLEAEVRALRSEKEQMVAVMTEKSRENSSLKSEVHRLMEVAAAGNSAIAKLQEEYQGLQQQKQQQGLSKSAVGNDEDDDMRREALANMARLVRDRETEIEALKQKNQTLLDVLQNGGGGGNEPQEEGSGAQVALLIQEKEQLSQHVAAMSAEREQLVACVTQKHSEAVAYHGEVQRLLGVLNEVTVARDKAEADFAALVPLFEDKSQALVSVQGELVQCKEKLSDLEVRHGELIQRSNSLDQNTNKEGASSELATLEEELTRLRSSELQHSASLSQREEKIHSLSQQVKILEENIIQKETECTHLRKQVENTKFQLTGLMSEIADIRAERDSLQEKIKQETFESSSLREKFSMLTNESRDKDLELSTLREHVAKLSALLEQGGQASSEQNSQLAQLMRENESLATQAMQLQQERGHLVAVAEHRTRECQQFQAEIEHWREKELKMNKELHRLREHLIETEDSYTKEALESEEREKSLRNRLAIAEEQLSSSSSQIEIASLESSRQVESLQVQVQQVCAQRDAAFSQVSSSQDQVRQLSQSLANLQLVLEQFQREKDNAVATETERLQSNCQKLKEQVAGQKKELEATRGDLADALEGLEAANRLSDQLDRKEEALVALKEEVQLREQALNAAEEEIRKLNSTTEAKVDKTLMHNMVMTWLTSPENKRPEIVNLIGNVLSFSSADFQKIEAAQNHGGLLSGIFRRQSTSTSPSSQSTPSKAPANSSFSQLFVSFLERESSPPPTPMRLPAEAMAEEAQSRQHQQRQAAFNPFTAPLHVTHDGAGRFGDGFSSTGRAPASSSSHHHPLMSPDSSFTSSALFTPVFSTSAARSAESAILKDVLGDSR</sequence>
<keyword evidence="3 4" id="KW-0175">Coiled coil</keyword>
<keyword evidence="2" id="KW-0333">Golgi apparatus</keyword>
<feature type="compositionally biased region" description="Low complexity" evidence="5">
    <location>
        <begin position="462"/>
        <end position="473"/>
    </location>
</feature>
<feature type="region of interest" description="Disordered" evidence="5">
    <location>
        <begin position="537"/>
        <end position="558"/>
    </location>
</feature>
<evidence type="ECO:0000313" key="8">
    <source>
        <dbReference type="Proteomes" id="UP001283361"/>
    </source>
</evidence>
<dbReference type="PANTHER" id="PTHR18921:SF2">
    <property type="entry name" value="THYROID RECEPTOR-INTERACTING PROTEIN 11"/>
    <property type="match status" value="1"/>
</dbReference>
<dbReference type="GO" id="GO:0006888">
    <property type="term" value="P:endoplasmic reticulum to Golgi vesicle-mediated transport"/>
    <property type="evidence" value="ECO:0007669"/>
    <property type="project" value="TreeGrafter"/>
</dbReference>
<feature type="compositionally biased region" description="Basic residues" evidence="5">
    <location>
        <begin position="147"/>
        <end position="158"/>
    </location>
</feature>
<comment type="caution">
    <text evidence="7">The sequence shown here is derived from an EMBL/GenBank/DDBJ whole genome shotgun (WGS) entry which is preliminary data.</text>
</comment>
<feature type="region of interest" description="Disordered" evidence="5">
    <location>
        <begin position="2103"/>
        <end position="2132"/>
    </location>
</feature>
<feature type="coiled-coil region" evidence="4">
    <location>
        <begin position="1576"/>
        <end position="1710"/>
    </location>
</feature>
<comment type="subcellular location">
    <subcellularLocation>
        <location evidence="1">Golgi apparatus</location>
    </subcellularLocation>
</comment>
<protein>
    <recommendedName>
        <fullName evidence="6">GRIP domain-containing protein</fullName>
    </recommendedName>
</protein>
<evidence type="ECO:0000259" key="6">
    <source>
        <dbReference type="PROSITE" id="PS50913"/>
    </source>
</evidence>
<dbReference type="GO" id="GO:0007030">
    <property type="term" value="P:Golgi organization"/>
    <property type="evidence" value="ECO:0007669"/>
    <property type="project" value="TreeGrafter"/>
</dbReference>
<feature type="coiled-coil region" evidence="4">
    <location>
        <begin position="883"/>
        <end position="1047"/>
    </location>
</feature>
<evidence type="ECO:0000256" key="4">
    <source>
        <dbReference type="SAM" id="Coils"/>
    </source>
</evidence>
<dbReference type="SUPFAM" id="SSF57997">
    <property type="entry name" value="Tropomyosin"/>
    <property type="match status" value="1"/>
</dbReference>
<evidence type="ECO:0000256" key="5">
    <source>
        <dbReference type="SAM" id="MobiDB-lite"/>
    </source>
</evidence>
<feature type="compositionally biased region" description="Low complexity" evidence="5">
    <location>
        <begin position="2072"/>
        <end position="2085"/>
    </location>
</feature>
<feature type="coiled-coil region" evidence="4">
    <location>
        <begin position="1753"/>
        <end position="1780"/>
    </location>
</feature>
<feature type="region of interest" description="Disordered" evidence="5">
    <location>
        <begin position="1426"/>
        <end position="1445"/>
    </location>
</feature>
<accession>A0AAE1EBL3</accession>
<organism evidence="7 8">
    <name type="scientific">Elysia crispata</name>
    <name type="common">lettuce slug</name>
    <dbReference type="NCBI Taxonomy" id="231223"/>
    <lineage>
        <taxon>Eukaryota</taxon>
        <taxon>Metazoa</taxon>
        <taxon>Spiralia</taxon>
        <taxon>Lophotrochozoa</taxon>
        <taxon>Mollusca</taxon>
        <taxon>Gastropoda</taxon>
        <taxon>Heterobranchia</taxon>
        <taxon>Euthyneura</taxon>
        <taxon>Panpulmonata</taxon>
        <taxon>Sacoglossa</taxon>
        <taxon>Placobranchoidea</taxon>
        <taxon>Plakobranchidae</taxon>
        <taxon>Elysia</taxon>
    </lineage>
</organism>